<dbReference type="InterPro" id="IPR032675">
    <property type="entry name" value="LRR_dom_sf"/>
</dbReference>
<name>K5W6P7_PHACS</name>
<keyword evidence="3" id="KW-1185">Reference proteome</keyword>
<organism evidence="2 3">
    <name type="scientific">Phanerochaete carnosa (strain HHB-10118-sp)</name>
    <name type="common">White-rot fungus</name>
    <name type="synonym">Peniophora carnosa</name>
    <dbReference type="NCBI Taxonomy" id="650164"/>
    <lineage>
        <taxon>Eukaryota</taxon>
        <taxon>Fungi</taxon>
        <taxon>Dikarya</taxon>
        <taxon>Basidiomycota</taxon>
        <taxon>Agaricomycotina</taxon>
        <taxon>Agaricomycetes</taxon>
        <taxon>Polyporales</taxon>
        <taxon>Phanerochaetaceae</taxon>
        <taxon>Phanerochaete</taxon>
    </lineage>
</organism>
<dbReference type="SUPFAM" id="SSF52047">
    <property type="entry name" value="RNI-like"/>
    <property type="match status" value="1"/>
</dbReference>
<dbReference type="Gene3D" id="3.80.10.10">
    <property type="entry name" value="Ribonuclease Inhibitor"/>
    <property type="match status" value="1"/>
</dbReference>
<feature type="coiled-coil region" evidence="1">
    <location>
        <begin position="18"/>
        <end position="52"/>
    </location>
</feature>
<dbReference type="EMBL" id="JH930469">
    <property type="protein sequence ID" value="EKM59613.1"/>
    <property type="molecule type" value="Genomic_DNA"/>
</dbReference>
<keyword evidence="1" id="KW-0175">Coiled coil</keyword>
<dbReference type="InterPro" id="IPR006553">
    <property type="entry name" value="Leu-rich_rpt_Cys-con_subtyp"/>
</dbReference>
<sequence>MSTGQSTVYRRDPSADEVEAANAEIARQEQAVAAIELQIQKLISEIAKLRTQQRTHKDAIHRCKGVITLARRIPEELLVKIFELCVADGWTRAPIVVSHVCSAWRRAATALRVWSHIYLDADSVDALGRTRFWLQRAGNMPLHITILASWHTPHTQLVDAVSILSRHASQWVSLKLSIDSLAITLFALSNFTQPMPNLREVDIQVQLHEGGDIDDQFTLADAFNMEVAPALSEVRFNCNILPARLKIPAQVSSLTIDITDSPVSHPLSNLALVDLLEGLPQLGRLTVQLPLVYEAQMLDEDPERIVDLMRLSSLTLYGPTDLNGLLAHLLAPSLKGLYLRSLEDKGYRQESIGPTLLQFLHRSQPPLELLELHDIDLSPDTFQACFWASPDLRVLRLHESSISENTIRLLSGRNAMCPKLTHLDLRWCSHLAGNALVDLVRGRRPSSLEDDGDSGMDGYSAIGVEPIAEIGILNCCFVLERDVLQLARMTTVRLSMREDDYCRKQSVLY</sequence>
<dbReference type="RefSeq" id="XP_007392171.1">
    <property type="nucleotide sequence ID" value="XM_007392109.1"/>
</dbReference>
<evidence type="ECO:0000313" key="3">
    <source>
        <dbReference type="Proteomes" id="UP000008370"/>
    </source>
</evidence>
<gene>
    <name evidence="2" type="ORF">PHACADRAFT_181604</name>
</gene>
<reference evidence="2 3" key="1">
    <citation type="journal article" date="2012" name="BMC Genomics">
        <title>Comparative genomics of the white-rot fungi, Phanerochaete carnosa and P. chrysosporium, to elucidate the genetic basis of the distinct wood types they colonize.</title>
        <authorList>
            <person name="Suzuki H."/>
            <person name="MacDonald J."/>
            <person name="Syed K."/>
            <person name="Salamov A."/>
            <person name="Hori C."/>
            <person name="Aerts A."/>
            <person name="Henrissat B."/>
            <person name="Wiebenga A."/>
            <person name="vanKuyk P.A."/>
            <person name="Barry K."/>
            <person name="Lindquist E."/>
            <person name="LaButti K."/>
            <person name="Lapidus A."/>
            <person name="Lucas S."/>
            <person name="Coutinho P."/>
            <person name="Gong Y."/>
            <person name="Samejima M."/>
            <person name="Mahadevan R."/>
            <person name="Abou-Zaid M."/>
            <person name="de Vries R.P."/>
            <person name="Igarashi K."/>
            <person name="Yadav J.S."/>
            <person name="Grigoriev I.V."/>
            <person name="Master E.R."/>
        </authorList>
    </citation>
    <scope>NUCLEOTIDE SEQUENCE [LARGE SCALE GENOMIC DNA]</scope>
    <source>
        <strain evidence="2 3">HHB-10118-sp</strain>
    </source>
</reference>
<protein>
    <submittedName>
        <fullName evidence="2">Uncharacterized protein</fullName>
    </submittedName>
</protein>
<dbReference type="Proteomes" id="UP000008370">
    <property type="component" value="Unassembled WGS sequence"/>
</dbReference>
<dbReference type="InParanoid" id="K5W6P7"/>
<evidence type="ECO:0000256" key="1">
    <source>
        <dbReference type="SAM" id="Coils"/>
    </source>
</evidence>
<dbReference type="SMART" id="SM00367">
    <property type="entry name" value="LRR_CC"/>
    <property type="match status" value="1"/>
</dbReference>
<dbReference type="HOGENOM" id="CLU_525909_0_0_1"/>
<dbReference type="KEGG" id="pco:PHACADRAFT_181604"/>
<proteinExistence type="predicted"/>
<dbReference type="GeneID" id="18910025"/>
<evidence type="ECO:0000313" key="2">
    <source>
        <dbReference type="EMBL" id="EKM59613.1"/>
    </source>
</evidence>
<dbReference type="STRING" id="650164.K5W6P7"/>
<dbReference type="AlphaFoldDB" id="K5W6P7"/>
<dbReference type="OrthoDB" id="3063971at2759"/>
<accession>K5W6P7</accession>